<accession>A0A1F8DRW7</accession>
<name>A0A1F8DRW7_9BACT</name>
<dbReference type="PROSITE" id="PS51257">
    <property type="entry name" value="PROKAR_LIPOPROTEIN"/>
    <property type="match status" value="1"/>
</dbReference>
<evidence type="ECO:0000256" key="4">
    <source>
        <dbReference type="ARBA" id="ARBA00022801"/>
    </source>
</evidence>
<gene>
    <name evidence="8" type="ORF">A2755_03375</name>
</gene>
<dbReference type="EMBL" id="MGIP01000019">
    <property type="protein sequence ID" value="OGM90568.1"/>
    <property type="molecule type" value="Genomic_DNA"/>
</dbReference>
<evidence type="ECO:0000313" key="9">
    <source>
        <dbReference type="Proteomes" id="UP000177029"/>
    </source>
</evidence>
<feature type="chain" id="PRO_5009535185" description="beta-N-acetylhexosaminidase" evidence="6">
    <location>
        <begin position="25"/>
        <end position="357"/>
    </location>
</feature>
<comment type="similarity">
    <text evidence="2">Belongs to the glycosyl hydrolase 3 family.</text>
</comment>
<keyword evidence="5" id="KW-0326">Glycosidase</keyword>
<reference evidence="8 9" key="1">
    <citation type="journal article" date="2016" name="Nat. Commun.">
        <title>Thousands of microbial genomes shed light on interconnected biogeochemical processes in an aquifer system.</title>
        <authorList>
            <person name="Anantharaman K."/>
            <person name="Brown C.T."/>
            <person name="Hug L.A."/>
            <person name="Sharon I."/>
            <person name="Castelle C.J."/>
            <person name="Probst A.J."/>
            <person name="Thomas B.C."/>
            <person name="Singh A."/>
            <person name="Wilkins M.J."/>
            <person name="Karaoz U."/>
            <person name="Brodie E.L."/>
            <person name="Williams K.H."/>
            <person name="Hubbard S.S."/>
            <person name="Banfield J.F."/>
        </authorList>
    </citation>
    <scope>NUCLEOTIDE SEQUENCE [LARGE SCALE GENOMIC DNA]</scope>
</reference>
<evidence type="ECO:0000256" key="5">
    <source>
        <dbReference type="ARBA" id="ARBA00023295"/>
    </source>
</evidence>
<dbReference type="STRING" id="1802555.A2755_03375"/>
<keyword evidence="4" id="KW-0378">Hydrolase</keyword>
<evidence type="ECO:0000256" key="2">
    <source>
        <dbReference type="ARBA" id="ARBA00005336"/>
    </source>
</evidence>
<dbReference type="SUPFAM" id="SSF51445">
    <property type="entry name" value="(Trans)glycosidases"/>
    <property type="match status" value="1"/>
</dbReference>
<dbReference type="PANTHER" id="PTHR30480">
    <property type="entry name" value="BETA-HEXOSAMINIDASE-RELATED"/>
    <property type="match status" value="1"/>
</dbReference>
<sequence length="357" mass="39124">MNRKLIHAPYILSFILLSVFFAFACTAISKATPTASVSLQANILNIAEVQPSQTKVEPHAPSQVMIGVTDTVLSKTTADFIRAYHIGGILLLSRNIQSLAQLKKLTADIHAINSEIIIAIDQEGGDVSRIAFPGTESTAQKDISSETDAYLIARKRAEQLREYGIDMNFSPVVDYITNPDSFLYNRTFQKDPEIITMLAGAMLRGYEDGGVIPVLKHFPGHTDDSVDTHDSIATVPASKQELEKHLVPFKKIISRFNPPAVMIGGSVYAAFDSLPAALSPTIIQSLLQNELGFKGMAISDDLEMDAFSQFSLKDRALRALEAGCNIIIFSQTKTTQKELGLVLQELTRSELWQPAGR</sequence>
<evidence type="ECO:0000256" key="1">
    <source>
        <dbReference type="ARBA" id="ARBA00001231"/>
    </source>
</evidence>
<feature type="domain" description="Glycoside hydrolase family 3 N-terminal" evidence="7">
    <location>
        <begin position="73"/>
        <end position="339"/>
    </location>
</feature>
<evidence type="ECO:0000256" key="6">
    <source>
        <dbReference type="SAM" id="SignalP"/>
    </source>
</evidence>
<proteinExistence type="inferred from homology"/>
<dbReference type="PANTHER" id="PTHR30480:SF13">
    <property type="entry name" value="BETA-HEXOSAMINIDASE"/>
    <property type="match status" value="1"/>
</dbReference>
<dbReference type="AlphaFoldDB" id="A0A1F8DRW7"/>
<dbReference type="EC" id="3.2.1.52" evidence="3"/>
<dbReference type="GO" id="GO:0009254">
    <property type="term" value="P:peptidoglycan turnover"/>
    <property type="evidence" value="ECO:0007669"/>
    <property type="project" value="TreeGrafter"/>
</dbReference>
<dbReference type="InterPro" id="IPR050226">
    <property type="entry name" value="NagZ_Beta-hexosaminidase"/>
</dbReference>
<comment type="caution">
    <text evidence="8">The sequence shown here is derived from an EMBL/GenBank/DDBJ whole genome shotgun (WGS) entry which is preliminary data.</text>
</comment>
<dbReference type="Proteomes" id="UP000177029">
    <property type="component" value="Unassembled WGS sequence"/>
</dbReference>
<protein>
    <recommendedName>
        <fullName evidence="3">beta-N-acetylhexosaminidase</fullName>
        <ecNumber evidence="3">3.2.1.52</ecNumber>
    </recommendedName>
</protein>
<keyword evidence="6" id="KW-0732">Signal</keyword>
<dbReference type="InterPro" id="IPR036962">
    <property type="entry name" value="Glyco_hydro_3_N_sf"/>
</dbReference>
<dbReference type="GO" id="GO:0005975">
    <property type="term" value="P:carbohydrate metabolic process"/>
    <property type="evidence" value="ECO:0007669"/>
    <property type="project" value="InterPro"/>
</dbReference>
<dbReference type="InterPro" id="IPR001764">
    <property type="entry name" value="Glyco_hydro_3_N"/>
</dbReference>
<organism evidence="8 9">
    <name type="scientific">Candidatus Wolfebacteria bacterium RIFCSPHIGHO2_01_FULL_48_22</name>
    <dbReference type="NCBI Taxonomy" id="1802555"/>
    <lineage>
        <taxon>Bacteria</taxon>
        <taxon>Candidatus Wolfeibacteriota</taxon>
    </lineage>
</organism>
<dbReference type="Pfam" id="PF00933">
    <property type="entry name" value="Glyco_hydro_3"/>
    <property type="match status" value="1"/>
</dbReference>
<evidence type="ECO:0000259" key="7">
    <source>
        <dbReference type="Pfam" id="PF00933"/>
    </source>
</evidence>
<evidence type="ECO:0000313" key="8">
    <source>
        <dbReference type="EMBL" id="OGM90568.1"/>
    </source>
</evidence>
<dbReference type="GO" id="GO:0004563">
    <property type="term" value="F:beta-N-acetylhexosaminidase activity"/>
    <property type="evidence" value="ECO:0007669"/>
    <property type="project" value="UniProtKB-EC"/>
</dbReference>
<dbReference type="Gene3D" id="3.20.20.300">
    <property type="entry name" value="Glycoside hydrolase, family 3, N-terminal domain"/>
    <property type="match status" value="1"/>
</dbReference>
<comment type="catalytic activity">
    <reaction evidence="1">
        <text>Hydrolysis of terminal non-reducing N-acetyl-D-hexosamine residues in N-acetyl-beta-D-hexosaminides.</text>
        <dbReference type="EC" id="3.2.1.52"/>
    </reaction>
</comment>
<dbReference type="InterPro" id="IPR017853">
    <property type="entry name" value="GH"/>
</dbReference>
<feature type="signal peptide" evidence="6">
    <location>
        <begin position="1"/>
        <end position="24"/>
    </location>
</feature>
<evidence type="ECO:0000256" key="3">
    <source>
        <dbReference type="ARBA" id="ARBA00012663"/>
    </source>
</evidence>